<proteinExistence type="predicted"/>
<dbReference type="GO" id="GO:0006629">
    <property type="term" value="P:lipid metabolic process"/>
    <property type="evidence" value="ECO:0007669"/>
    <property type="project" value="InterPro"/>
</dbReference>
<feature type="compositionally biased region" description="Basic and acidic residues" evidence="1">
    <location>
        <begin position="16"/>
        <end position="28"/>
    </location>
</feature>
<evidence type="ECO:0000313" key="4">
    <source>
        <dbReference type="EMBL" id="AJE47516.1"/>
    </source>
</evidence>
<organism evidence="4 5">
    <name type="scientific">Celeribacter indicus</name>
    <dbReference type="NCBI Taxonomy" id="1208324"/>
    <lineage>
        <taxon>Bacteria</taxon>
        <taxon>Pseudomonadati</taxon>
        <taxon>Pseudomonadota</taxon>
        <taxon>Alphaproteobacteria</taxon>
        <taxon>Rhodobacterales</taxon>
        <taxon>Roseobacteraceae</taxon>
        <taxon>Celeribacter</taxon>
    </lineage>
</organism>
<evidence type="ECO:0000256" key="1">
    <source>
        <dbReference type="SAM" id="MobiDB-lite"/>
    </source>
</evidence>
<dbReference type="GO" id="GO:0016020">
    <property type="term" value="C:membrane"/>
    <property type="evidence" value="ECO:0007669"/>
    <property type="project" value="TreeGrafter"/>
</dbReference>
<keyword evidence="2" id="KW-0472">Membrane</keyword>
<feature type="region of interest" description="Disordered" evidence="1">
    <location>
        <begin position="402"/>
        <end position="436"/>
    </location>
</feature>
<sequence length="436" mass="49476">MTLSSYSDNKQPQRRGRQDATANKRGEHGNSGPDLQDAGSHADAVKSAGHSSAETDRASKQSQFTPSDWTRTLAAYRQPIPSRSVFELTITLAPFVALWAVDWWALSISTALAIILALANAAFLVRLFMFQHDCGHGSLFRSRRLCDWIGRVIGVLTLTPYDVWRKTHALHHATTGNLDHWGVGDMPILTVSEYQDMSRVGRAGYRLIRNPLFLFGVVPFYTFFLQNRLPVHLMRSGWRYWLSAMGTNLAIGLSLMTIIWLGGWDVLLFVFLPTMFLAAVTGMWFFYVQHQFEDTSWQHDGDWNIQDAALHGSSHYALPGILRWISANIGVHHVHHLASRIPFYRLDEVIRDHDVLAQTKRMTLWESFRCARLHLWDEQSHRLLSFAEARRGISGALISGIAPPIPRERRSGPRLPSRFRGGHRPGFETDPLHPVL</sequence>
<protein>
    <submittedName>
        <fullName evidence="4">Fatty acid desaturase</fullName>
    </submittedName>
</protein>
<feature type="region of interest" description="Disordered" evidence="1">
    <location>
        <begin position="1"/>
        <end position="65"/>
    </location>
</feature>
<gene>
    <name evidence="4" type="ORF">P73_2801</name>
</gene>
<dbReference type="InterPro" id="IPR005804">
    <property type="entry name" value="FA_desaturase_dom"/>
</dbReference>
<dbReference type="Pfam" id="PF00487">
    <property type="entry name" value="FA_desaturase"/>
    <property type="match status" value="1"/>
</dbReference>
<dbReference type="InterPro" id="IPR012171">
    <property type="entry name" value="Fatty_acid_desaturase"/>
</dbReference>
<accession>A0A0B5E3A5</accession>
<dbReference type="Proteomes" id="UP000031521">
    <property type="component" value="Chromosome"/>
</dbReference>
<evidence type="ECO:0000256" key="2">
    <source>
        <dbReference type="SAM" id="Phobius"/>
    </source>
</evidence>
<reference evidence="4 5" key="1">
    <citation type="journal article" date="2014" name="Int. J. Syst. Evol. Microbiol.">
        <title>Celeribacter indicus sp. nov., a polycyclic aromatic hydrocarbon-degrading bacterium from deep-sea sediment and reclassification of Huaishuia halophila as Celeribacter halophilus comb. nov.</title>
        <authorList>
            <person name="Lai Q."/>
            <person name="Cao J."/>
            <person name="Yuan J."/>
            <person name="Li F."/>
            <person name="Shao Z."/>
        </authorList>
    </citation>
    <scope>NUCLEOTIDE SEQUENCE [LARGE SCALE GENOMIC DNA]</scope>
    <source>
        <strain evidence="4">P73</strain>
    </source>
</reference>
<evidence type="ECO:0000259" key="3">
    <source>
        <dbReference type="Pfam" id="PF00487"/>
    </source>
</evidence>
<dbReference type="CDD" id="cd03507">
    <property type="entry name" value="Delta12-FADS-like"/>
    <property type="match status" value="1"/>
</dbReference>
<keyword evidence="2" id="KW-0812">Transmembrane</keyword>
<dbReference type="KEGG" id="cid:P73_2801"/>
<dbReference type="PANTHER" id="PTHR19353">
    <property type="entry name" value="FATTY ACID DESATURASE 2"/>
    <property type="match status" value="1"/>
</dbReference>
<dbReference type="STRING" id="1208324.P73_2801"/>
<keyword evidence="2" id="KW-1133">Transmembrane helix</keyword>
<dbReference type="PANTHER" id="PTHR19353:SF73">
    <property type="entry name" value="FATTY ACID DESATURASE"/>
    <property type="match status" value="1"/>
</dbReference>
<feature type="transmembrane region" description="Helical" evidence="2">
    <location>
        <begin position="266"/>
        <end position="287"/>
    </location>
</feature>
<dbReference type="AlphaFoldDB" id="A0A0B5E3A5"/>
<dbReference type="GO" id="GO:0016717">
    <property type="term" value="F:oxidoreductase activity, acting on paired donors, with oxidation of a pair of donors resulting in the reduction of molecular oxygen to two molecules of water"/>
    <property type="evidence" value="ECO:0007669"/>
    <property type="project" value="TreeGrafter"/>
</dbReference>
<dbReference type="HOGENOM" id="CLU_043118_0_0_5"/>
<feature type="transmembrane region" description="Helical" evidence="2">
    <location>
        <begin position="111"/>
        <end position="129"/>
    </location>
</feature>
<feature type="domain" description="Fatty acid desaturase" evidence="3">
    <location>
        <begin position="111"/>
        <end position="353"/>
    </location>
</feature>
<name>A0A0B5E3A5_9RHOB</name>
<dbReference type="OrthoDB" id="9769653at2"/>
<feature type="compositionally biased region" description="Basic and acidic residues" evidence="1">
    <location>
        <begin position="425"/>
        <end position="436"/>
    </location>
</feature>
<dbReference type="RefSeq" id="WP_082033245.1">
    <property type="nucleotide sequence ID" value="NZ_CP004393.1"/>
</dbReference>
<evidence type="ECO:0000313" key="5">
    <source>
        <dbReference type="Proteomes" id="UP000031521"/>
    </source>
</evidence>
<dbReference type="EMBL" id="CP004393">
    <property type="protein sequence ID" value="AJE47516.1"/>
    <property type="molecule type" value="Genomic_DNA"/>
</dbReference>
<keyword evidence="5" id="KW-1185">Reference proteome</keyword>
<feature type="transmembrane region" description="Helical" evidence="2">
    <location>
        <begin position="207"/>
        <end position="226"/>
    </location>
</feature>
<feature type="transmembrane region" description="Helical" evidence="2">
    <location>
        <begin position="238"/>
        <end position="259"/>
    </location>
</feature>
<feature type="compositionally biased region" description="Polar residues" evidence="1">
    <location>
        <begin position="1"/>
        <end position="10"/>
    </location>
</feature>